<dbReference type="PROSITE" id="PS51071">
    <property type="entry name" value="HTH_RPIR"/>
    <property type="match status" value="1"/>
</dbReference>
<dbReference type="Proteomes" id="UP000286208">
    <property type="component" value="Unassembled WGS sequence"/>
</dbReference>
<feature type="domain" description="SIS" evidence="5">
    <location>
        <begin position="132"/>
        <end position="272"/>
    </location>
</feature>
<dbReference type="RefSeq" id="WP_127914612.1">
    <property type="nucleotide sequence ID" value="NZ_RKLP01000001.1"/>
</dbReference>
<keyword evidence="2" id="KW-0238">DNA-binding</keyword>
<accession>A0A438BKU0</accession>
<feature type="domain" description="HTH rpiR-type" evidence="4">
    <location>
        <begin position="13"/>
        <end position="89"/>
    </location>
</feature>
<dbReference type="InterPro" id="IPR035472">
    <property type="entry name" value="RpiR-like_SIS"/>
</dbReference>
<sequence length="301" mass="30673">MSADSPGTQPPIGTTTATIRALSASLAPSERRVADVCVERPREVAWWSAADLAAAASTSTATVVRACQNLGFSGFQHVRMLLLRDLGAESSTAADATSPPGSVGVLRTIVAEVGTDLAGGLAPLSEDAFDDAVRVLANARRILVVANGGSSTAATAFAVRFLLRGRAAEAPTDTVLQALTARTLSDDDVCVAVSDSGMNAYTIDAARTARDAGAHVVGVTAHARSSLVDLADTSLVVGSGSGPYAAHGVSATIIQMTFLLGLQVAVSEVDGATSDATDRDVEHLVALMNPTQDSADTGERN</sequence>
<name>A0A438BKU0_9NOCA</name>
<dbReference type="AlphaFoldDB" id="A0A438BKU0"/>
<dbReference type="EMBL" id="RKLP01000001">
    <property type="protein sequence ID" value="RVW11490.1"/>
    <property type="molecule type" value="Genomic_DNA"/>
</dbReference>
<dbReference type="SUPFAM" id="SSF53697">
    <property type="entry name" value="SIS domain"/>
    <property type="match status" value="1"/>
</dbReference>
<protein>
    <submittedName>
        <fullName evidence="6">MurR/RpiR family transcriptional regulator</fullName>
    </submittedName>
</protein>
<keyword evidence="1" id="KW-0805">Transcription regulation</keyword>
<dbReference type="Gene3D" id="1.10.10.10">
    <property type="entry name" value="Winged helix-like DNA-binding domain superfamily/Winged helix DNA-binding domain"/>
    <property type="match status" value="1"/>
</dbReference>
<dbReference type="GO" id="GO:1901135">
    <property type="term" value="P:carbohydrate derivative metabolic process"/>
    <property type="evidence" value="ECO:0007669"/>
    <property type="project" value="InterPro"/>
</dbReference>
<evidence type="ECO:0000256" key="3">
    <source>
        <dbReference type="ARBA" id="ARBA00023163"/>
    </source>
</evidence>
<dbReference type="Pfam" id="PF01380">
    <property type="entry name" value="SIS"/>
    <property type="match status" value="1"/>
</dbReference>
<dbReference type="GO" id="GO:0003700">
    <property type="term" value="F:DNA-binding transcription factor activity"/>
    <property type="evidence" value="ECO:0007669"/>
    <property type="project" value="InterPro"/>
</dbReference>
<dbReference type="InterPro" id="IPR000281">
    <property type="entry name" value="HTH_RpiR"/>
</dbReference>
<dbReference type="PANTHER" id="PTHR30514">
    <property type="entry name" value="GLUCOKINASE"/>
    <property type="match status" value="1"/>
</dbReference>
<keyword evidence="3" id="KW-0804">Transcription</keyword>
<evidence type="ECO:0000256" key="1">
    <source>
        <dbReference type="ARBA" id="ARBA00023015"/>
    </source>
</evidence>
<dbReference type="InterPro" id="IPR009057">
    <property type="entry name" value="Homeodomain-like_sf"/>
</dbReference>
<dbReference type="Gene3D" id="3.40.50.10490">
    <property type="entry name" value="Glucose-6-phosphate isomerase like protein, domain 1"/>
    <property type="match status" value="1"/>
</dbReference>
<evidence type="ECO:0000259" key="5">
    <source>
        <dbReference type="PROSITE" id="PS51464"/>
    </source>
</evidence>
<dbReference type="GO" id="GO:0003677">
    <property type="term" value="F:DNA binding"/>
    <property type="evidence" value="ECO:0007669"/>
    <property type="project" value="UniProtKB-KW"/>
</dbReference>
<proteinExistence type="predicted"/>
<dbReference type="PANTHER" id="PTHR30514:SF1">
    <property type="entry name" value="HTH-TYPE TRANSCRIPTIONAL REGULATOR HEXR-RELATED"/>
    <property type="match status" value="1"/>
</dbReference>
<dbReference type="OrthoDB" id="370421at2"/>
<keyword evidence="7" id="KW-1185">Reference proteome</keyword>
<dbReference type="GO" id="GO:0097367">
    <property type="term" value="F:carbohydrate derivative binding"/>
    <property type="evidence" value="ECO:0007669"/>
    <property type="project" value="InterPro"/>
</dbReference>
<evidence type="ECO:0000256" key="2">
    <source>
        <dbReference type="ARBA" id="ARBA00023125"/>
    </source>
</evidence>
<dbReference type="SUPFAM" id="SSF46689">
    <property type="entry name" value="Homeodomain-like"/>
    <property type="match status" value="1"/>
</dbReference>
<comment type="caution">
    <text evidence="6">The sequence shown here is derived from an EMBL/GenBank/DDBJ whole genome shotgun (WGS) entry which is preliminary data.</text>
</comment>
<dbReference type="InterPro" id="IPR001347">
    <property type="entry name" value="SIS_dom"/>
</dbReference>
<evidence type="ECO:0000313" key="6">
    <source>
        <dbReference type="EMBL" id="RVW11490.1"/>
    </source>
</evidence>
<evidence type="ECO:0000259" key="4">
    <source>
        <dbReference type="PROSITE" id="PS51071"/>
    </source>
</evidence>
<organism evidence="6 7">
    <name type="scientific">Prescottella agglutinans</name>
    <dbReference type="NCBI Taxonomy" id="1644129"/>
    <lineage>
        <taxon>Bacteria</taxon>
        <taxon>Bacillati</taxon>
        <taxon>Actinomycetota</taxon>
        <taxon>Actinomycetes</taxon>
        <taxon>Mycobacteriales</taxon>
        <taxon>Nocardiaceae</taxon>
        <taxon>Prescottella</taxon>
    </lineage>
</organism>
<dbReference type="Pfam" id="PF01418">
    <property type="entry name" value="HTH_6"/>
    <property type="match status" value="1"/>
</dbReference>
<dbReference type="PROSITE" id="PS51464">
    <property type="entry name" value="SIS"/>
    <property type="match status" value="1"/>
</dbReference>
<reference evidence="6 7" key="1">
    <citation type="submission" date="2018-11" db="EMBL/GenBank/DDBJ databases">
        <title>Rhodococcus spongicola sp. nov. and Rhodococcus xishaensis sp. nov. from marine sponges.</title>
        <authorList>
            <person name="Li L."/>
            <person name="Lin H.W."/>
        </authorList>
    </citation>
    <scope>NUCLEOTIDE SEQUENCE [LARGE SCALE GENOMIC DNA]</scope>
    <source>
        <strain evidence="6 7">CCTCC AB2014297</strain>
    </source>
</reference>
<dbReference type="InterPro" id="IPR036388">
    <property type="entry name" value="WH-like_DNA-bd_sf"/>
</dbReference>
<dbReference type="InterPro" id="IPR047640">
    <property type="entry name" value="RpiR-like"/>
</dbReference>
<evidence type="ECO:0000313" key="7">
    <source>
        <dbReference type="Proteomes" id="UP000286208"/>
    </source>
</evidence>
<dbReference type="InterPro" id="IPR046348">
    <property type="entry name" value="SIS_dom_sf"/>
</dbReference>
<gene>
    <name evidence="6" type="ORF">EGT67_03540</name>
</gene>
<dbReference type="CDD" id="cd05013">
    <property type="entry name" value="SIS_RpiR"/>
    <property type="match status" value="1"/>
</dbReference>